<evidence type="ECO:0000313" key="1">
    <source>
        <dbReference type="EMBL" id="MFD0850968.1"/>
    </source>
</evidence>
<reference evidence="2" key="1">
    <citation type="journal article" date="2019" name="Int. J. Syst. Evol. Microbiol.">
        <title>The Global Catalogue of Microorganisms (GCM) 10K type strain sequencing project: providing services to taxonomists for standard genome sequencing and annotation.</title>
        <authorList>
            <consortium name="The Broad Institute Genomics Platform"/>
            <consortium name="The Broad Institute Genome Sequencing Center for Infectious Disease"/>
            <person name="Wu L."/>
            <person name="Ma J."/>
        </authorList>
    </citation>
    <scope>NUCLEOTIDE SEQUENCE [LARGE SCALE GENOMIC DNA]</scope>
    <source>
        <strain evidence="2">JCM 31696</strain>
    </source>
</reference>
<name>A0ABW3CB94_9ACTN</name>
<organism evidence="1 2">
    <name type="scientific">Actinomadura adrarensis</name>
    <dbReference type="NCBI Taxonomy" id="1819600"/>
    <lineage>
        <taxon>Bacteria</taxon>
        <taxon>Bacillati</taxon>
        <taxon>Actinomycetota</taxon>
        <taxon>Actinomycetes</taxon>
        <taxon>Streptosporangiales</taxon>
        <taxon>Thermomonosporaceae</taxon>
        <taxon>Actinomadura</taxon>
    </lineage>
</organism>
<dbReference type="EMBL" id="JBHTIR010000208">
    <property type="protein sequence ID" value="MFD0850968.1"/>
    <property type="molecule type" value="Genomic_DNA"/>
</dbReference>
<comment type="caution">
    <text evidence="1">The sequence shown here is derived from an EMBL/GenBank/DDBJ whole genome shotgun (WGS) entry which is preliminary data.</text>
</comment>
<gene>
    <name evidence="1" type="ORF">ACFQ07_01915</name>
</gene>
<evidence type="ECO:0000313" key="2">
    <source>
        <dbReference type="Proteomes" id="UP001597083"/>
    </source>
</evidence>
<dbReference type="Proteomes" id="UP001597083">
    <property type="component" value="Unassembled WGS sequence"/>
</dbReference>
<accession>A0ABW3CB94</accession>
<keyword evidence="2" id="KW-1185">Reference proteome</keyword>
<evidence type="ECO:0008006" key="3">
    <source>
        <dbReference type="Google" id="ProtNLM"/>
    </source>
</evidence>
<proteinExistence type="predicted"/>
<sequence length="65" mass="6899">MGAALIGLLALDVSGVTRGEVERIWIPYAAWVVLASAQHHPPARAWLSAQAALAVTIQALVSSHW</sequence>
<protein>
    <recommendedName>
        <fullName evidence="3">Sensor histidine kinase</fullName>
    </recommendedName>
</protein>